<evidence type="ECO:0000256" key="2">
    <source>
        <dbReference type="SAM" id="MobiDB-lite"/>
    </source>
</evidence>
<name>A0A2N5VBG2_9BASI</name>
<dbReference type="Gene3D" id="1.25.40.10">
    <property type="entry name" value="Tetratricopeptide repeat domain"/>
    <property type="match status" value="1"/>
</dbReference>
<dbReference type="InterPro" id="IPR019734">
    <property type="entry name" value="TPR_rpt"/>
</dbReference>
<dbReference type="PROSITE" id="PS50076">
    <property type="entry name" value="DNAJ_2"/>
    <property type="match status" value="1"/>
</dbReference>
<feature type="domain" description="J" evidence="3">
    <location>
        <begin position="473"/>
        <end position="534"/>
    </location>
</feature>
<feature type="region of interest" description="Disordered" evidence="2">
    <location>
        <begin position="1"/>
        <end position="96"/>
    </location>
</feature>
<dbReference type="SMART" id="SM00028">
    <property type="entry name" value="TPR"/>
    <property type="match status" value="5"/>
</dbReference>
<protein>
    <recommendedName>
        <fullName evidence="3">J domain-containing protein</fullName>
    </recommendedName>
</protein>
<dbReference type="PANTHER" id="PTHR44200">
    <property type="entry name" value="DNAJ HOMOLOG SUBFAMILY C MEMBER 7"/>
    <property type="match status" value="1"/>
</dbReference>
<feature type="compositionally biased region" description="Polar residues" evidence="2">
    <location>
        <begin position="86"/>
        <end position="95"/>
    </location>
</feature>
<feature type="compositionally biased region" description="Low complexity" evidence="2">
    <location>
        <begin position="44"/>
        <end position="56"/>
    </location>
</feature>
<dbReference type="Gene3D" id="1.10.287.110">
    <property type="entry name" value="DnaJ domain"/>
    <property type="match status" value="1"/>
</dbReference>
<dbReference type="InterPro" id="IPR036869">
    <property type="entry name" value="J_dom_sf"/>
</dbReference>
<accession>A0A2N5VBG2</accession>
<evidence type="ECO:0000259" key="3">
    <source>
        <dbReference type="PROSITE" id="PS50076"/>
    </source>
</evidence>
<keyword evidence="1" id="KW-0802">TPR repeat</keyword>
<gene>
    <name evidence="4" type="ORF">PCASD_02537</name>
</gene>
<dbReference type="InterPro" id="IPR011990">
    <property type="entry name" value="TPR-like_helical_dom_sf"/>
</dbReference>
<dbReference type="SUPFAM" id="SSF48452">
    <property type="entry name" value="TPR-like"/>
    <property type="match status" value="2"/>
</dbReference>
<comment type="caution">
    <text evidence="4">The sequence shown here is derived from an EMBL/GenBank/DDBJ whole genome shotgun (WGS) entry which is preliminary data.</text>
</comment>
<sequence length="594" mass="65949">MAKKKSAAGAGPVRTGPRASTSKQRKPDLKTEIKPADVEPIFISSSPTLPTSNTPSQRRKSSIPEASKARATPKRRTSSKADTPVDPSNNENITLESLMPDIEKKAEGKKMEGNALFKSGKFTEAIASYSEAIRLNSDNPAYLANRAAALMSIRNYRSALADIQLANSSKFVALGDQPSAKNVLRMIRCHLPLGQFYQARQALKTLMQESPDCLEAQKEDARLKRLEAILSTLQKDRDREDWSMLLFGLDRFQNELDCGPLKAKEWLVWKVEALCGKKKWDDAKCICNDLVRSFPSDPEALYYRAKVMYSQGNLSATVSHCQEAMRCDPDFASARNLLRQARNIESLKEAGNASFKTCDYATAIQKYNEAGAIDPSNESITLTLDSNRAQALLKSAQHAEAIVVCNKILKIDKQHFKALRTRARAKKANSEFDAAIADFEAAAKIAPTPKDKTEIMKEIKTTKVLIARSKYIDHYKILGVSRNASDDDIKKAFRRQSLIHHPDKGGNEEKFKEINESYTVLQDPQSRRTFDLIDPDNPSGGMSDLYHGFEPDESSQMPFGWDGLFGASSHYRSHAHSHSFGGAAGNPFSSSRGF</sequence>
<evidence type="ECO:0000313" key="4">
    <source>
        <dbReference type="EMBL" id="PLW47349.1"/>
    </source>
</evidence>
<evidence type="ECO:0000313" key="5">
    <source>
        <dbReference type="Proteomes" id="UP000235392"/>
    </source>
</evidence>
<dbReference type="Proteomes" id="UP000235392">
    <property type="component" value="Unassembled WGS sequence"/>
</dbReference>
<dbReference type="InterPro" id="IPR001623">
    <property type="entry name" value="DnaJ_domain"/>
</dbReference>
<proteinExistence type="predicted"/>
<dbReference type="Pfam" id="PF00226">
    <property type="entry name" value="DnaJ"/>
    <property type="match status" value="1"/>
</dbReference>
<dbReference type="SMART" id="SM00271">
    <property type="entry name" value="DnaJ"/>
    <property type="match status" value="1"/>
</dbReference>
<dbReference type="CDD" id="cd06257">
    <property type="entry name" value="DnaJ"/>
    <property type="match status" value="1"/>
</dbReference>
<organism evidence="4 5">
    <name type="scientific">Puccinia coronata f. sp. avenae</name>
    <dbReference type="NCBI Taxonomy" id="200324"/>
    <lineage>
        <taxon>Eukaryota</taxon>
        <taxon>Fungi</taxon>
        <taxon>Dikarya</taxon>
        <taxon>Basidiomycota</taxon>
        <taxon>Pucciniomycotina</taxon>
        <taxon>Pucciniomycetes</taxon>
        <taxon>Pucciniales</taxon>
        <taxon>Pucciniaceae</taxon>
        <taxon>Puccinia</taxon>
    </lineage>
</organism>
<evidence type="ECO:0000256" key="1">
    <source>
        <dbReference type="PROSITE-ProRule" id="PRU00339"/>
    </source>
</evidence>
<dbReference type="EMBL" id="PGCI01000032">
    <property type="protein sequence ID" value="PLW47349.1"/>
    <property type="molecule type" value="Genomic_DNA"/>
</dbReference>
<feature type="repeat" description="TPR" evidence="1">
    <location>
        <begin position="106"/>
        <end position="139"/>
    </location>
</feature>
<dbReference type="PANTHER" id="PTHR44200:SF1">
    <property type="entry name" value="DNAJ HOMOLOG SUBFAMILY C MEMBER 7"/>
    <property type="match status" value="1"/>
</dbReference>
<dbReference type="PROSITE" id="PS50005">
    <property type="entry name" value="TPR"/>
    <property type="match status" value="2"/>
</dbReference>
<feature type="compositionally biased region" description="Basic and acidic residues" evidence="2">
    <location>
        <begin position="25"/>
        <end position="37"/>
    </location>
</feature>
<dbReference type="Pfam" id="PF13414">
    <property type="entry name" value="TPR_11"/>
    <property type="match status" value="1"/>
</dbReference>
<feature type="repeat" description="TPR" evidence="1">
    <location>
        <begin position="344"/>
        <end position="377"/>
    </location>
</feature>
<dbReference type="SUPFAM" id="SSF46565">
    <property type="entry name" value="Chaperone J-domain"/>
    <property type="match status" value="1"/>
</dbReference>
<reference evidence="4 5" key="1">
    <citation type="submission" date="2017-11" db="EMBL/GenBank/DDBJ databases">
        <title>De novo assembly and phasing of dikaryotic genomes from two isolates of Puccinia coronata f. sp. avenae, the causal agent of oat crown rust.</title>
        <authorList>
            <person name="Miller M.E."/>
            <person name="Zhang Y."/>
            <person name="Omidvar V."/>
            <person name="Sperschneider J."/>
            <person name="Schwessinger B."/>
            <person name="Raley C."/>
            <person name="Palmer J.M."/>
            <person name="Garnica D."/>
            <person name="Upadhyaya N."/>
            <person name="Rathjen J."/>
            <person name="Taylor J.M."/>
            <person name="Park R.F."/>
            <person name="Dodds P.N."/>
            <person name="Hirsch C.D."/>
            <person name="Kianian S.F."/>
            <person name="Figueroa M."/>
        </authorList>
    </citation>
    <scope>NUCLEOTIDE SEQUENCE [LARGE SCALE GENOMIC DNA]</scope>
    <source>
        <strain evidence="4">12SD80</strain>
    </source>
</reference>
<dbReference type="PRINTS" id="PR00625">
    <property type="entry name" value="JDOMAIN"/>
</dbReference>
<dbReference type="InterPro" id="IPR052758">
    <property type="entry name" value="SRC_co-chaperone"/>
</dbReference>
<dbReference type="AlphaFoldDB" id="A0A2N5VBG2"/>